<feature type="repeat" description="WD" evidence="5">
    <location>
        <begin position="294"/>
        <end position="323"/>
    </location>
</feature>
<dbReference type="Pfam" id="PF00400">
    <property type="entry name" value="WD40"/>
    <property type="match status" value="4"/>
</dbReference>
<dbReference type="Gene3D" id="2.130.10.10">
    <property type="entry name" value="YVTN repeat-like/Quinoprotein amine dehydrogenase"/>
    <property type="match status" value="1"/>
</dbReference>
<dbReference type="PROSITE" id="PS50294">
    <property type="entry name" value="WD_REPEATS_REGION"/>
    <property type="match status" value="2"/>
</dbReference>
<dbReference type="InterPro" id="IPR001680">
    <property type="entry name" value="WD40_rpt"/>
</dbReference>
<comment type="subcellular location">
    <subcellularLocation>
        <location evidence="1">Nucleus</location>
    </subcellularLocation>
</comment>
<evidence type="ECO:0000256" key="1">
    <source>
        <dbReference type="ARBA" id="ARBA00004123"/>
    </source>
</evidence>
<dbReference type="GO" id="GO:0005848">
    <property type="term" value="C:mRNA cleavage stimulating factor complex"/>
    <property type="evidence" value="ECO:0007669"/>
    <property type="project" value="InterPro"/>
</dbReference>
<accession>A0A2Z6NIE6</accession>
<reference evidence="7" key="1">
    <citation type="journal article" date="2017" name="Front. Plant Sci.">
        <title>Climate Clever Clovers: New Paradigm to Reduce the Environmental Footprint of Ruminants by Breeding Low Methanogenic Forages Utilizing Haplotype Variation.</title>
        <authorList>
            <person name="Kaur P."/>
            <person name="Appels R."/>
            <person name="Bayer P.E."/>
            <person name="Keeble-Gagnere G."/>
            <person name="Wang J."/>
            <person name="Hirakawa H."/>
            <person name="Shirasawa K."/>
            <person name="Vercoe P."/>
            <person name="Stefanova K."/>
            <person name="Durmic Z."/>
            <person name="Nichols P."/>
            <person name="Revell C."/>
            <person name="Isobe S.N."/>
            <person name="Edwards D."/>
            <person name="Erskine W."/>
        </authorList>
    </citation>
    <scope>NUCLEOTIDE SEQUENCE [LARGE SCALE GENOMIC DNA]</scope>
    <source>
        <strain evidence="7">cv. Daliak</strain>
    </source>
</reference>
<evidence type="ECO:0000256" key="4">
    <source>
        <dbReference type="ARBA" id="ARBA00029851"/>
    </source>
</evidence>
<keyword evidence="2" id="KW-0507">mRNA processing</keyword>
<evidence type="ECO:0000256" key="5">
    <source>
        <dbReference type="PROSITE-ProRule" id="PRU00221"/>
    </source>
</evidence>
<dbReference type="SUPFAM" id="SSF50978">
    <property type="entry name" value="WD40 repeat-like"/>
    <property type="match status" value="1"/>
</dbReference>
<feature type="repeat" description="WD" evidence="5">
    <location>
        <begin position="132"/>
        <end position="173"/>
    </location>
</feature>
<dbReference type="CDD" id="cd00200">
    <property type="entry name" value="WD40"/>
    <property type="match status" value="1"/>
</dbReference>
<evidence type="ECO:0000313" key="6">
    <source>
        <dbReference type="EMBL" id="GAU36180.1"/>
    </source>
</evidence>
<dbReference type="PROSITE" id="PS50082">
    <property type="entry name" value="WD_REPEATS_2"/>
    <property type="match status" value="4"/>
</dbReference>
<evidence type="ECO:0000313" key="7">
    <source>
        <dbReference type="Proteomes" id="UP000242715"/>
    </source>
</evidence>
<evidence type="ECO:0000256" key="2">
    <source>
        <dbReference type="ARBA" id="ARBA00022664"/>
    </source>
</evidence>
<proteinExistence type="predicted"/>
<dbReference type="InterPro" id="IPR015943">
    <property type="entry name" value="WD40/YVTN_repeat-like_dom_sf"/>
</dbReference>
<organism evidence="6 7">
    <name type="scientific">Trifolium subterraneum</name>
    <name type="common">Subterranean clover</name>
    <dbReference type="NCBI Taxonomy" id="3900"/>
    <lineage>
        <taxon>Eukaryota</taxon>
        <taxon>Viridiplantae</taxon>
        <taxon>Streptophyta</taxon>
        <taxon>Embryophyta</taxon>
        <taxon>Tracheophyta</taxon>
        <taxon>Spermatophyta</taxon>
        <taxon>Magnoliopsida</taxon>
        <taxon>eudicotyledons</taxon>
        <taxon>Gunneridae</taxon>
        <taxon>Pentapetalae</taxon>
        <taxon>rosids</taxon>
        <taxon>fabids</taxon>
        <taxon>Fabales</taxon>
        <taxon>Fabaceae</taxon>
        <taxon>Papilionoideae</taxon>
        <taxon>50 kb inversion clade</taxon>
        <taxon>NPAAA clade</taxon>
        <taxon>Hologalegina</taxon>
        <taxon>IRL clade</taxon>
        <taxon>Trifolieae</taxon>
        <taxon>Trifolium</taxon>
    </lineage>
</organism>
<keyword evidence="7" id="KW-1185">Reference proteome</keyword>
<dbReference type="Proteomes" id="UP000242715">
    <property type="component" value="Unassembled WGS sequence"/>
</dbReference>
<evidence type="ECO:0000256" key="3">
    <source>
        <dbReference type="ARBA" id="ARBA00023242"/>
    </source>
</evidence>
<protein>
    <recommendedName>
        <fullName evidence="4">Cleavage stimulation factor 50 kDa subunit</fullName>
    </recommendedName>
</protein>
<dbReference type="OrthoDB" id="538223at2759"/>
<dbReference type="GO" id="GO:0003723">
    <property type="term" value="F:RNA binding"/>
    <property type="evidence" value="ECO:0007669"/>
    <property type="project" value="TreeGrafter"/>
</dbReference>
<dbReference type="SMART" id="SM00320">
    <property type="entry name" value="WD40"/>
    <property type="match status" value="5"/>
</dbReference>
<keyword evidence="3" id="KW-0539">Nucleus</keyword>
<sequence length="404" mass="44457">MENNSISSEQTVQDGKLYRHLNSLIVSHLRHNNLTQAATAVASATMTPLNVEAPPNKLLELVAKGLAAEKDDVSRGTSSSPFQDLGASLPLPRPGATAIDFRQIFYTCPSVFSLPDLKGSSKGFPKHETRHLSEHKNVARCARFSPDGRFVATGSADTSIKLFEVTKIKQTLLPDSKDGPVRSVVKTYYDHIQPVNDLDFHPQGTILVSGAKDQTIKFFDISKTNAKRSYRVIQDTHNVRSVSFHPSGDFLLAGAMYVTASKDGAIRLWDGITANCVRSITAAHGTAEATSAIFTRDQRFVLSCGKDSTIKLWEAGSGRLVKQYLGAVHTQLRCQAIFNATEEFILSIDELNNEVVIWDAMTTDIVAKWPSNHVGAPRWLEHSPVESAFISCGTDRSIRFWKEV</sequence>
<feature type="repeat" description="WD" evidence="5">
    <location>
        <begin position="232"/>
        <end position="279"/>
    </location>
</feature>
<feature type="repeat" description="WD" evidence="5">
    <location>
        <begin position="188"/>
        <end position="229"/>
    </location>
</feature>
<dbReference type="InterPro" id="IPR036322">
    <property type="entry name" value="WD40_repeat_dom_sf"/>
</dbReference>
<dbReference type="EMBL" id="DF973621">
    <property type="protein sequence ID" value="GAU36180.1"/>
    <property type="molecule type" value="Genomic_DNA"/>
</dbReference>
<name>A0A2Z6NIE6_TRISU</name>
<dbReference type="PANTHER" id="PTHR44133:SF2">
    <property type="entry name" value="CLEAVAGE STIMULATION FACTOR SUBUNIT 1"/>
    <property type="match status" value="1"/>
</dbReference>
<dbReference type="AlphaFoldDB" id="A0A2Z6NIE6"/>
<dbReference type="InterPro" id="IPR044633">
    <property type="entry name" value="CstF1-like"/>
</dbReference>
<keyword evidence="5" id="KW-0853">WD repeat</keyword>
<dbReference type="GO" id="GO:0031124">
    <property type="term" value="P:mRNA 3'-end processing"/>
    <property type="evidence" value="ECO:0007669"/>
    <property type="project" value="InterPro"/>
</dbReference>
<gene>
    <name evidence="6" type="ORF">TSUD_274580</name>
</gene>
<dbReference type="PANTHER" id="PTHR44133">
    <property type="entry name" value="CLEAVAGE STIMULATION FACTOR SUBUNIT 1"/>
    <property type="match status" value="1"/>
</dbReference>